<dbReference type="EMBL" id="UGOL01000001">
    <property type="protein sequence ID" value="STX80120.1"/>
    <property type="molecule type" value="Genomic_DNA"/>
</dbReference>
<evidence type="ECO:0000313" key="2">
    <source>
        <dbReference type="Proteomes" id="UP000254631"/>
    </source>
</evidence>
<gene>
    <name evidence="1" type="primary">cphA_1</name>
    <name evidence="1" type="ORF">NCTC12000_02128</name>
</gene>
<dbReference type="GO" id="GO:0071160">
    <property type="term" value="F:cyanophycin synthetase activity (L-aspartate-adding)"/>
    <property type="evidence" value="ECO:0007669"/>
    <property type="project" value="UniProtKB-EC"/>
</dbReference>
<evidence type="ECO:0000313" key="1">
    <source>
        <dbReference type="EMBL" id="STX80120.1"/>
    </source>
</evidence>
<dbReference type="Proteomes" id="UP000254631">
    <property type="component" value="Unassembled WGS sequence"/>
</dbReference>
<proteinExistence type="predicted"/>
<reference evidence="1 2" key="1">
    <citation type="submission" date="2018-06" db="EMBL/GenBank/DDBJ databases">
        <authorList>
            <consortium name="Pathogen Informatics"/>
            <person name="Doyle S."/>
        </authorList>
    </citation>
    <scope>NUCLEOTIDE SEQUENCE [LARGE SCALE GENOMIC DNA]</scope>
    <source>
        <strain evidence="1 2">NCTC12000</strain>
    </source>
</reference>
<name>A0A378K6Z1_LEGPN</name>
<dbReference type="EC" id="6.3.2.29" evidence="1"/>
<organism evidence="1 2">
    <name type="scientific">Legionella pneumophila</name>
    <dbReference type="NCBI Taxonomy" id="446"/>
    <lineage>
        <taxon>Bacteria</taxon>
        <taxon>Pseudomonadati</taxon>
        <taxon>Pseudomonadota</taxon>
        <taxon>Gammaproteobacteria</taxon>
        <taxon>Legionellales</taxon>
        <taxon>Legionellaceae</taxon>
        <taxon>Legionella</taxon>
    </lineage>
</organism>
<keyword evidence="1" id="KW-0436">Ligase</keyword>
<dbReference type="SUPFAM" id="SSF56059">
    <property type="entry name" value="Glutathione synthetase ATP-binding domain-like"/>
    <property type="match status" value="1"/>
</dbReference>
<sequence length="787" mass="90834">MFWYKEFFAQNILQETECQVFTLLIITDGKTHISSQRLELVARSMNLNYQLIDFHDDIDNMFLDENECFLIYHTISSDKSTDIANKLGQQYCTLQFPFCGESILQEINNLNFQMILYLIGSNINLTLQKSAKSDDFGKPYPNKQFLNMVIQLGEKSSVIEKFCDKFIEEKQKPILLINRNDLNTGYYQQIKWFTEKINMKLSVIGQNAIIDSQDYLILNNQINLPQEAQFKRNIYGHQVKASFSDISASNLGIYMWQSQKFESVHLAKEFIQNAPYGFPLMISLGGDNATISRVETLEAGLSMLTACYNEQFSISFYPHIHVDKRRKLLLIENTIIAVLESHPYTNCEETLYETVQYIPGNVSEITEREQKAIEFLVEKLGYNAGWMIEYFIDAENEIYIISLSHGYDLSAFMSITSEPILIQIVSKLLEQYFNNKLQTALLNNINQLKNGHQRFNLIAAYYLDIGIEPIDGSLEIAKLTYLNRSHLVSRCAFGEKALSQTFRNKYSSKKKFQQRVLKKHPEVVIPTVYLSNKINYTVGTIERLISNWSFPMVLKPDEGISCDKLFIDLRSPQAILDAHQQILSSQYKGSLLQPKLNGKEYRVVLVNQSIIAIARKKAAQLVGDGKSTIRELIQQYNDRFKSYINEDCNNVANNFYIKLQADKPDFRTIPNIKIDVELITFLADKGLTPESILSKNVLLELLHVNIEGATWENAWGKIEECFLEKIKQVHIDFGLKINGADVLITDDNELKIFEFNCYPAIMFHHFILRGKPEPVIQSVYNYLFKRH</sequence>
<dbReference type="AlphaFoldDB" id="A0A378K6Z1"/>
<protein>
    <submittedName>
        <fullName evidence="1">Cyanophycin synthetase</fullName>
        <ecNumber evidence="1">6.3.2.29</ecNumber>
    </submittedName>
</protein>
<dbReference type="RefSeq" id="WP_027219736.1">
    <property type="nucleotide sequence ID" value="NZ_FJCG01000005.1"/>
</dbReference>
<accession>A0A378K6Z1</accession>